<dbReference type="OrthoDB" id="844214at2"/>
<gene>
    <name evidence="2" type="ORF">EU556_12860</name>
</gene>
<dbReference type="EMBL" id="SRLA01000002">
    <property type="protein sequence ID" value="TGE08584.1"/>
    <property type="molecule type" value="Genomic_DNA"/>
</dbReference>
<dbReference type="Proteomes" id="UP000298337">
    <property type="component" value="Unassembled WGS sequence"/>
</dbReference>
<keyword evidence="2" id="KW-0378">Hydrolase</keyword>
<evidence type="ECO:0000313" key="3">
    <source>
        <dbReference type="Proteomes" id="UP000298337"/>
    </source>
</evidence>
<sequence>MTWEARLTLAWNRTKWLHSAMKTFLFISLLFYCTQTALGQRKTVAVPAPGVAPATVERVLRTLAADDMQGRASGKPGAQKAAEFLAAEFKRIGLEPLPGLTSYAQSFPTYEVRTAAAFVNINGANITPDKMLLISGKPHLNWTDSDEPVPKMVTVAADGNLMREVRPLLEPRENSIVFVDPSHAATFNRLAGYVKRGGLRADKPAEFTTLIVLGTPPPAPVKFRVAATTTIRTVELRNVVGVLPGKDAARATEQVVFSGHYDHLGIIPAVQGDSIANGADDDASGTTAVVALAEYFKKKADNARTLVFVAFAAEEIGGFGARYFSQQLDPKQVVAMFNIEMIGKQAKFGPNTAFITGFDKSDFGKLLQENTKGAVFRFEADPYPEQNLFYRSDNATLARLGVPAHTISTDQIPTDKLYHSVNDEVESLDLANMTAVISAVGRSAAGIISGKQTPTRIAPEQVKQ</sequence>
<dbReference type="SUPFAM" id="SSF53187">
    <property type="entry name" value="Zn-dependent exopeptidases"/>
    <property type="match status" value="1"/>
</dbReference>
<dbReference type="Gene3D" id="3.40.630.10">
    <property type="entry name" value="Zn peptidases"/>
    <property type="match status" value="2"/>
</dbReference>
<evidence type="ECO:0000259" key="1">
    <source>
        <dbReference type="Pfam" id="PF04389"/>
    </source>
</evidence>
<dbReference type="InterPro" id="IPR045175">
    <property type="entry name" value="M28_fam"/>
</dbReference>
<comment type="caution">
    <text evidence="2">The sequence shown here is derived from an EMBL/GenBank/DDBJ whole genome shotgun (WGS) entry which is preliminary data.</text>
</comment>
<dbReference type="AlphaFoldDB" id="A0A4Z0P839"/>
<protein>
    <submittedName>
        <fullName evidence="2">M20/M25/M40 family metallo-hydrolase</fullName>
    </submittedName>
</protein>
<dbReference type="PANTHER" id="PTHR12147:SF26">
    <property type="entry name" value="PEPTIDASE M28 DOMAIN-CONTAINING PROTEIN"/>
    <property type="match status" value="1"/>
</dbReference>
<evidence type="ECO:0000313" key="2">
    <source>
        <dbReference type="EMBL" id="TGE08584.1"/>
    </source>
</evidence>
<accession>A0A4Z0P839</accession>
<feature type="domain" description="Peptidase M28" evidence="1">
    <location>
        <begin position="238"/>
        <end position="438"/>
    </location>
</feature>
<dbReference type="Pfam" id="PF04389">
    <property type="entry name" value="Peptidase_M28"/>
    <property type="match status" value="1"/>
</dbReference>
<dbReference type="GO" id="GO:0006508">
    <property type="term" value="P:proteolysis"/>
    <property type="evidence" value="ECO:0007669"/>
    <property type="project" value="InterPro"/>
</dbReference>
<proteinExistence type="predicted"/>
<organism evidence="2 3">
    <name type="scientific">Hymenobacter fodinae</name>
    <dbReference type="NCBI Taxonomy" id="2510796"/>
    <lineage>
        <taxon>Bacteria</taxon>
        <taxon>Pseudomonadati</taxon>
        <taxon>Bacteroidota</taxon>
        <taxon>Cytophagia</taxon>
        <taxon>Cytophagales</taxon>
        <taxon>Hymenobacteraceae</taxon>
        <taxon>Hymenobacter</taxon>
    </lineage>
</organism>
<name>A0A4Z0P839_9BACT</name>
<dbReference type="GO" id="GO:0008235">
    <property type="term" value="F:metalloexopeptidase activity"/>
    <property type="evidence" value="ECO:0007669"/>
    <property type="project" value="InterPro"/>
</dbReference>
<reference evidence="2 3" key="1">
    <citation type="submission" date="2019-04" db="EMBL/GenBank/DDBJ databases">
        <authorList>
            <person name="Feng G."/>
            <person name="Zhang J."/>
            <person name="Zhu H."/>
        </authorList>
    </citation>
    <scope>NUCLEOTIDE SEQUENCE [LARGE SCALE GENOMIC DNA]</scope>
    <source>
        <strain evidence="2 3">92R-1</strain>
    </source>
</reference>
<keyword evidence="3" id="KW-1185">Reference proteome</keyword>
<dbReference type="InterPro" id="IPR007484">
    <property type="entry name" value="Peptidase_M28"/>
</dbReference>
<dbReference type="PANTHER" id="PTHR12147">
    <property type="entry name" value="METALLOPEPTIDASE M28 FAMILY MEMBER"/>
    <property type="match status" value="1"/>
</dbReference>